<dbReference type="GO" id="GO:0052717">
    <property type="term" value="F:tRNA-specific adenosine-34 deaminase activity"/>
    <property type="evidence" value="ECO:0007669"/>
    <property type="project" value="UniProtKB-EC"/>
</dbReference>
<evidence type="ECO:0000259" key="1">
    <source>
        <dbReference type="PROSITE" id="PS51747"/>
    </source>
</evidence>
<dbReference type="EMBL" id="KN833703">
    <property type="protein sequence ID" value="KIK26135.1"/>
    <property type="molecule type" value="Genomic_DNA"/>
</dbReference>
<sequence length="72" mass="8176">MYTTLSPCSMCTGAILLYKIPRVVIGENKNFVGGEKLLKEHGVEVRVIDDTECKELMARFIDEKPEVGKFHF</sequence>
<dbReference type="STRING" id="765257.A0A0C9YMB4"/>
<reference evidence="3" key="2">
    <citation type="submission" date="2015-01" db="EMBL/GenBank/DDBJ databases">
        <title>Evolutionary Origins and Diversification of the Mycorrhizal Mutualists.</title>
        <authorList>
            <consortium name="DOE Joint Genome Institute"/>
            <consortium name="Mycorrhizal Genomics Consortium"/>
            <person name="Kohler A."/>
            <person name="Kuo A."/>
            <person name="Nagy L.G."/>
            <person name="Floudas D."/>
            <person name="Copeland A."/>
            <person name="Barry K.W."/>
            <person name="Cichocki N."/>
            <person name="Veneault-Fourrey C."/>
            <person name="LaButti K."/>
            <person name="Lindquist E.A."/>
            <person name="Lipzen A."/>
            <person name="Lundell T."/>
            <person name="Morin E."/>
            <person name="Murat C."/>
            <person name="Riley R."/>
            <person name="Ohm R."/>
            <person name="Sun H."/>
            <person name="Tunlid A."/>
            <person name="Henrissat B."/>
            <person name="Grigoriev I.V."/>
            <person name="Hibbett D.S."/>
            <person name="Martin F."/>
        </authorList>
    </citation>
    <scope>NUCLEOTIDE SEQUENCE [LARGE SCALE GENOMIC DNA]</scope>
    <source>
        <strain evidence="3">441</strain>
    </source>
</reference>
<dbReference type="GO" id="GO:0002100">
    <property type="term" value="P:tRNA wobble adenosine to inosine editing"/>
    <property type="evidence" value="ECO:0007669"/>
    <property type="project" value="InterPro"/>
</dbReference>
<dbReference type="InterPro" id="IPR016193">
    <property type="entry name" value="Cytidine_deaminase-like"/>
</dbReference>
<protein>
    <recommendedName>
        <fullName evidence="1">CMP/dCMP-type deaminase domain-containing protein</fullName>
    </recommendedName>
</protein>
<dbReference type="OrthoDB" id="408702at2759"/>
<dbReference type="InterPro" id="IPR002125">
    <property type="entry name" value="CMP_dCMP_dom"/>
</dbReference>
<name>A0A0C9YMB4_9AGAM</name>
<dbReference type="PROSITE" id="PS51747">
    <property type="entry name" value="CYT_DCMP_DEAMINASES_2"/>
    <property type="match status" value="1"/>
</dbReference>
<reference evidence="2 3" key="1">
    <citation type="submission" date="2014-04" db="EMBL/GenBank/DDBJ databases">
        <authorList>
            <consortium name="DOE Joint Genome Institute"/>
            <person name="Kuo A."/>
            <person name="Kohler A."/>
            <person name="Costa M.D."/>
            <person name="Nagy L.G."/>
            <person name="Floudas D."/>
            <person name="Copeland A."/>
            <person name="Barry K.W."/>
            <person name="Cichocki N."/>
            <person name="Veneault-Fourrey C."/>
            <person name="LaButti K."/>
            <person name="Lindquist E.A."/>
            <person name="Lipzen A."/>
            <person name="Lundell T."/>
            <person name="Morin E."/>
            <person name="Murat C."/>
            <person name="Sun H."/>
            <person name="Tunlid A."/>
            <person name="Henrissat B."/>
            <person name="Grigoriev I.V."/>
            <person name="Hibbett D.S."/>
            <person name="Martin F."/>
            <person name="Nordberg H.P."/>
            <person name="Cantor M.N."/>
            <person name="Hua S.X."/>
        </authorList>
    </citation>
    <scope>NUCLEOTIDE SEQUENCE [LARGE SCALE GENOMIC DNA]</scope>
    <source>
        <strain evidence="2 3">441</strain>
    </source>
</reference>
<accession>A0A0C9YMB4</accession>
<dbReference type="SUPFAM" id="SSF53927">
    <property type="entry name" value="Cytidine deaminase-like"/>
    <property type="match status" value="1"/>
</dbReference>
<evidence type="ECO:0000313" key="3">
    <source>
        <dbReference type="Proteomes" id="UP000054018"/>
    </source>
</evidence>
<feature type="domain" description="CMP/dCMP-type deaminase" evidence="1">
    <location>
        <begin position="1"/>
        <end position="45"/>
    </location>
</feature>
<organism evidence="2 3">
    <name type="scientific">Pisolithus microcarpus 441</name>
    <dbReference type="NCBI Taxonomy" id="765257"/>
    <lineage>
        <taxon>Eukaryota</taxon>
        <taxon>Fungi</taxon>
        <taxon>Dikarya</taxon>
        <taxon>Basidiomycota</taxon>
        <taxon>Agaricomycotina</taxon>
        <taxon>Agaricomycetes</taxon>
        <taxon>Agaricomycetidae</taxon>
        <taxon>Boletales</taxon>
        <taxon>Sclerodermatineae</taxon>
        <taxon>Pisolithaceae</taxon>
        <taxon>Pisolithus</taxon>
    </lineage>
</organism>
<evidence type="ECO:0000313" key="2">
    <source>
        <dbReference type="EMBL" id="KIK26135.1"/>
    </source>
</evidence>
<dbReference type="Pfam" id="PF00383">
    <property type="entry name" value="dCMP_cyt_deam_1"/>
    <property type="match status" value="1"/>
</dbReference>
<dbReference type="AlphaFoldDB" id="A0A0C9YMB4"/>
<dbReference type="Proteomes" id="UP000054018">
    <property type="component" value="Unassembled WGS sequence"/>
</dbReference>
<gene>
    <name evidence="2" type="ORF">PISMIDRAFT_676274</name>
</gene>
<dbReference type="HOGENOM" id="CLU_2671090_0_0_1"/>
<dbReference type="Gene3D" id="3.40.140.10">
    <property type="entry name" value="Cytidine Deaminase, domain 2"/>
    <property type="match status" value="1"/>
</dbReference>
<keyword evidence="3" id="KW-1185">Reference proteome</keyword>
<proteinExistence type="predicted"/>